<gene>
    <name evidence="2" type="ORF">CLV31_109164</name>
</gene>
<evidence type="ECO:0000256" key="1">
    <source>
        <dbReference type="SAM" id="Phobius"/>
    </source>
</evidence>
<evidence type="ECO:0000313" key="3">
    <source>
        <dbReference type="Proteomes" id="UP000248917"/>
    </source>
</evidence>
<keyword evidence="1" id="KW-1133">Transmembrane helix</keyword>
<dbReference type="Proteomes" id="UP000248917">
    <property type="component" value="Unassembled WGS sequence"/>
</dbReference>
<accession>A0A326RQL0</accession>
<keyword evidence="1" id="KW-0472">Membrane</keyword>
<keyword evidence="1" id="KW-0812">Transmembrane</keyword>
<protein>
    <submittedName>
        <fullName evidence="2">Uncharacterized protein</fullName>
    </submittedName>
</protein>
<dbReference type="AlphaFoldDB" id="A0A326RQL0"/>
<reference evidence="2 3" key="1">
    <citation type="submission" date="2018-06" db="EMBL/GenBank/DDBJ databases">
        <title>Genomic Encyclopedia of Archaeal and Bacterial Type Strains, Phase II (KMG-II): from individual species to whole genera.</title>
        <authorList>
            <person name="Goeker M."/>
        </authorList>
    </citation>
    <scope>NUCLEOTIDE SEQUENCE [LARGE SCALE GENOMIC DNA]</scope>
    <source>
        <strain evidence="2 3">T4</strain>
    </source>
</reference>
<dbReference type="RefSeq" id="WP_111393441.1">
    <property type="nucleotide sequence ID" value="NZ_JBKBOX010000011.1"/>
</dbReference>
<keyword evidence="3" id="KW-1185">Reference proteome</keyword>
<organism evidence="2 3">
    <name type="scientific">Algoriphagus aquaeductus</name>
    <dbReference type="NCBI Taxonomy" id="475299"/>
    <lineage>
        <taxon>Bacteria</taxon>
        <taxon>Pseudomonadati</taxon>
        <taxon>Bacteroidota</taxon>
        <taxon>Cytophagia</taxon>
        <taxon>Cytophagales</taxon>
        <taxon>Cyclobacteriaceae</taxon>
        <taxon>Algoriphagus</taxon>
    </lineage>
</organism>
<feature type="transmembrane region" description="Helical" evidence="1">
    <location>
        <begin position="6"/>
        <end position="30"/>
    </location>
</feature>
<name>A0A326RQL0_9BACT</name>
<proteinExistence type="predicted"/>
<dbReference type="EMBL" id="QKTX01000009">
    <property type="protein sequence ID" value="PZV82303.1"/>
    <property type="molecule type" value="Genomic_DNA"/>
</dbReference>
<sequence>MPDTLVLLGWVGAILSLLLSVIAYFLKLLIQDFRQIRDQFQVLKEAVVRLESQQEWVRSVLGKGAVSRSLKGTRS</sequence>
<comment type="caution">
    <text evidence="2">The sequence shown here is derived from an EMBL/GenBank/DDBJ whole genome shotgun (WGS) entry which is preliminary data.</text>
</comment>
<evidence type="ECO:0000313" key="2">
    <source>
        <dbReference type="EMBL" id="PZV82303.1"/>
    </source>
</evidence>
<dbReference type="OrthoDB" id="826827at2"/>